<evidence type="ECO:0000259" key="1">
    <source>
        <dbReference type="Pfam" id="PF07484"/>
    </source>
</evidence>
<dbReference type="EMBL" id="CP102480">
    <property type="protein sequence ID" value="UUX48892.1"/>
    <property type="molecule type" value="Genomic_DNA"/>
</dbReference>
<feature type="domain" description="Phage tail collar" evidence="1">
    <location>
        <begin position="8"/>
        <end position="64"/>
    </location>
</feature>
<dbReference type="AlphaFoldDB" id="A0A9J7ARC2"/>
<reference evidence="2" key="1">
    <citation type="submission" date="2022-08" db="EMBL/GenBank/DDBJ databases">
        <title>Nisaea acidiphila sp. nov., isolated from a marine algal debris and emended description of the genus Nisaea Urios et al. 2008.</title>
        <authorList>
            <person name="Kwon K."/>
        </authorList>
    </citation>
    <scope>NUCLEOTIDE SEQUENCE</scope>
    <source>
        <strain evidence="2">MEBiC11861</strain>
    </source>
</reference>
<accession>A0A9J7ARC2</accession>
<dbReference type="Proteomes" id="UP001060336">
    <property type="component" value="Chromosome"/>
</dbReference>
<name>A0A9J7ARC2_9PROT</name>
<dbReference type="Gene3D" id="3.90.1340.10">
    <property type="entry name" value="Phage tail collar domain"/>
    <property type="match status" value="1"/>
</dbReference>
<keyword evidence="3" id="KW-1185">Reference proteome</keyword>
<dbReference type="InterPro" id="IPR037053">
    <property type="entry name" value="Phage_tail_collar_dom_sf"/>
</dbReference>
<dbReference type="Pfam" id="PF07484">
    <property type="entry name" value="Collar"/>
    <property type="match status" value="1"/>
</dbReference>
<dbReference type="InterPro" id="IPR011083">
    <property type="entry name" value="Phage_tail_collar_dom"/>
</dbReference>
<dbReference type="SUPFAM" id="SSF88874">
    <property type="entry name" value="Receptor-binding domain of short tail fibre protein gp12"/>
    <property type="match status" value="1"/>
</dbReference>
<dbReference type="KEGG" id="naci:NUH88_15990"/>
<dbReference type="RefSeq" id="WP_257767394.1">
    <property type="nucleotide sequence ID" value="NZ_CP102480.1"/>
</dbReference>
<organism evidence="2 3">
    <name type="scientific">Nisaea acidiphila</name>
    <dbReference type="NCBI Taxonomy" id="1862145"/>
    <lineage>
        <taxon>Bacteria</taxon>
        <taxon>Pseudomonadati</taxon>
        <taxon>Pseudomonadota</taxon>
        <taxon>Alphaproteobacteria</taxon>
        <taxon>Rhodospirillales</taxon>
        <taxon>Thalassobaculaceae</taxon>
        <taxon>Nisaea</taxon>
    </lineage>
</organism>
<protein>
    <submittedName>
        <fullName evidence="2">Tail fiber protein</fullName>
    </submittedName>
</protein>
<evidence type="ECO:0000313" key="3">
    <source>
        <dbReference type="Proteomes" id="UP001060336"/>
    </source>
</evidence>
<proteinExistence type="predicted"/>
<evidence type="ECO:0000313" key="2">
    <source>
        <dbReference type="EMBL" id="UUX48892.1"/>
    </source>
</evidence>
<gene>
    <name evidence="2" type="ORF">NUH88_15990</name>
</gene>
<sequence>MGYKSLVGEIIQVGFPFSPLNFCYCFGQEIDISQHQALYSLIGTIYGGDGRVCFNVPDLRMRSPIGVDSNSDDLYFSNVGFKWGYAEVELTESVMPQHSHEATFFPDNEKSQARVVATKTLATEPSSEGGYQIATQRSNPSASGSFGFVPPEGAEPTVELGGMIGGGGEAAGNVSIEHYGGQQAVQMRSPCLVINFAICFDGYYPHRP</sequence>